<gene>
    <name evidence="1" type="ORF">D6850_05390</name>
</gene>
<protein>
    <submittedName>
        <fullName evidence="1">Uncharacterized protein</fullName>
    </submittedName>
</protein>
<sequence>MALVVAPGMASASQPISESFVQCAQLYDLSNRYDPSRRSTEKGAMLEQAAAKFMTGAQSEARKEGRSDVSEYLAHMAETKAADWDAKGRSYVFTQDFRDWMSYCRSLARSRGIKLRP</sequence>
<evidence type="ECO:0000313" key="1">
    <source>
        <dbReference type="EMBL" id="RKF16961.1"/>
    </source>
</evidence>
<name>A0A3A8B4X3_9RHOB</name>
<dbReference type="EMBL" id="RAPE01000001">
    <property type="protein sequence ID" value="RKF16961.1"/>
    <property type="molecule type" value="Genomic_DNA"/>
</dbReference>
<dbReference type="Proteomes" id="UP000281128">
    <property type="component" value="Unassembled WGS sequence"/>
</dbReference>
<accession>A0A3A8B4X3</accession>
<reference evidence="1 2" key="1">
    <citation type="submission" date="2018-09" db="EMBL/GenBank/DDBJ databases">
        <title>Roseovarius spongiae sp. nov., isolated from a marine sponge.</title>
        <authorList>
            <person name="Zhuang L."/>
            <person name="Luo L."/>
        </authorList>
    </citation>
    <scope>NUCLEOTIDE SEQUENCE [LARGE SCALE GENOMIC DNA]</scope>
    <source>
        <strain evidence="1 2">HN-E21</strain>
    </source>
</reference>
<comment type="caution">
    <text evidence="1">The sequence shown here is derived from an EMBL/GenBank/DDBJ whole genome shotgun (WGS) entry which is preliminary data.</text>
</comment>
<keyword evidence="2" id="KW-1185">Reference proteome</keyword>
<dbReference type="RefSeq" id="WP_121164489.1">
    <property type="nucleotide sequence ID" value="NZ_RAPE01000001.1"/>
</dbReference>
<proteinExistence type="predicted"/>
<dbReference type="AlphaFoldDB" id="A0A3A8B4X3"/>
<dbReference type="OrthoDB" id="7726157at2"/>
<evidence type="ECO:0000313" key="2">
    <source>
        <dbReference type="Proteomes" id="UP000281128"/>
    </source>
</evidence>
<organism evidence="1 2">
    <name type="scientific">Roseovarius spongiae</name>
    <dbReference type="NCBI Taxonomy" id="2320272"/>
    <lineage>
        <taxon>Bacteria</taxon>
        <taxon>Pseudomonadati</taxon>
        <taxon>Pseudomonadota</taxon>
        <taxon>Alphaproteobacteria</taxon>
        <taxon>Rhodobacterales</taxon>
        <taxon>Roseobacteraceae</taxon>
        <taxon>Roseovarius</taxon>
    </lineage>
</organism>